<dbReference type="NCBIfam" id="TIGR00177">
    <property type="entry name" value="molyb_syn"/>
    <property type="match status" value="1"/>
</dbReference>
<dbReference type="GO" id="GO:0046872">
    <property type="term" value="F:metal ion binding"/>
    <property type="evidence" value="ECO:0007669"/>
    <property type="project" value="UniProtKB-UniRule"/>
</dbReference>
<dbReference type="Gene3D" id="3.90.105.10">
    <property type="entry name" value="Molybdopterin biosynthesis moea protein, domain 2"/>
    <property type="match status" value="1"/>
</dbReference>
<dbReference type="AlphaFoldDB" id="A0A2N5XSY0"/>
<evidence type="ECO:0000256" key="1">
    <source>
        <dbReference type="ARBA" id="ARBA00001946"/>
    </source>
</evidence>
<evidence type="ECO:0000259" key="12">
    <source>
        <dbReference type="SMART" id="SM00852"/>
    </source>
</evidence>
<dbReference type="EMBL" id="PKUQ01000016">
    <property type="protein sequence ID" value="PLW77557.1"/>
    <property type="molecule type" value="Genomic_DNA"/>
</dbReference>
<evidence type="ECO:0000256" key="6">
    <source>
        <dbReference type="ARBA" id="ARBA00022679"/>
    </source>
</evidence>
<dbReference type="Pfam" id="PF00994">
    <property type="entry name" value="MoCF_biosynth"/>
    <property type="match status" value="1"/>
</dbReference>
<comment type="cofactor">
    <cofactor evidence="1 11">
        <name>Mg(2+)</name>
        <dbReference type="ChEBI" id="CHEBI:18420"/>
    </cofactor>
</comment>
<dbReference type="PANTHER" id="PTHR10192">
    <property type="entry name" value="MOLYBDOPTERIN BIOSYNTHESIS PROTEIN"/>
    <property type="match status" value="1"/>
</dbReference>
<feature type="domain" description="MoaB/Mog" evidence="12">
    <location>
        <begin position="177"/>
        <end position="316"/>
    </location>
</feature>
<dbReference type="NCBIfam" id="NF045515">
    <property type="entry name" value="Glp_gephyrin"/>
    <property type="match status" value="1"/>
</dbReference>
<comment type="caution">
    <text evidence="13">The sequence shown here is derived from an EMBL/GenBank/DDBJ whole genome shotgun (WGS) entry which is preliminary data.</text>
</comment>
<keyword evidence="7 11" id="KW-0479">Metal-binding</keyword>
<dbReference type="Pfam" id="PF03454">
    <property type="entry name" value="MoeA_C"/>
    <property type="match status" value="1"/>
</dbReference>
<dbReference type="GO" id="GO:0061599">
    <property type="term" value="F:molybdopterin molybdotransferase activity"/>
    <property type="evidence" value="ECO:0007669"/>
    <property type="project" value="UniProtKB-UniRule"/>
</dbReference>
<dbReference type="Pfam" id="PF03453">
    <property type="entry name" value="MoeA_N"/>
    <property type="match status" value="1"/>
</dbReference>
<evidence type="ECO:0000256" key="8">
    <source>
        <dbReference type="ARBA" id="ARBA00022842"/>
    </source>
</evidence>
<dbReference type="SUPFAM" id="SSF63882">
    <property type="entry name" value="MoeA N-terminal region -like"/>
    <property type="match status" value="1"/>
</dbReference>
<accession>A0A2N5XSY0</accession>
<dbReference type="CDD" id="cd00887">
    <property type="entry name" value="MoeA"/>
    <property type="match status" value="1"/>
</dbReference>
<dbReference type="SMART" id="SM00852">
    <property type="entry name" value="MoCF_biosynth"/>
    <property type="match status" value="1"/>
</dbReference>
<dbReference type="FunFam" id="3.40.980.10:FF:000004">
    <property type="entry name" value="Molybdopterin molybdenumtransferase"/>
    <property type="match status" value="1"/>
</dbReference>
<dbReference type="InterPro" id="IPR038987">
    <property type="entry name" value="MoeA-like"/>
</dbReference>
<keyword evidence="14" id="KW-1185">Reference proteome</keyword>
<dbReference type="RefSeq" id="WP_101533574.1">
    <property type="nucleotide sequence ID" value="NZ_PKUQ01000016.1"/>
</dbReference>
<evidence type="ECO:0000256" key="3">
    <source>
        <dbReference type="ARBA" id="ARBA00005046"/>
    </source>
</evidence>
<evidence type="ECO:0000256" key="11">
    <source>
        <dbReference type="RuleBase" id="RU365090"/>
    </source>
</evidence>
<dbReference type="SUPFAM" id="SSF53218">
    <property type="entry name" value="Molybdenum cofactor biosynthesis proteins"/>
    <property type="match status" value="1"/>
</dbReference>
<comment type="similarity">
    <text evidence="4 11">Belongs to the MoeA family.</text>
</comment>
<dbReference type="SUPFAM" id="SSF63867">
    <property type="entry name" value="MoeA C-terminal domain-like"/>
    <property type="match status" value="1"/>
</dbReference>
<organism evidence="13 14">
    <name type="scientific">Cohaesibacter celericrescens</name>
    <dbReference type="NCBI Taxonomy" id="2067669"/>
    <lineage>
        <taxon>Bacteria</taxon>
        <taxon>Pseudomonadati</taxon>
        <taxon>Pseudomonadota</taxon>
        <taxon>Alphaproteobacteria</taxon>
        <taxon>Hyphomicrobiales</taxon>
        <taxon>Cohaesibacteraceae</taxon>
    </lineage>
</organism>
<evidence type="ECO:0000256" key="7">
    <source>
        <dbReference type="ARBA" id="ARBA00022723"/>
    </source>
</evidence>
<comment type="pathway">
    <text evidence="3 11">Cofactor biosynthesis; molybdopterin biosynthesis.</text>
</comment>
<evidence type="ECO:0000256" key="5">
    <source>
        <dbReference type="ARBA" id="ARBA00022505"/>
    </source>
</evidence>
<gene>
    <name evidence="13" type="ORF">C0081_09595</name>
</gene>
<dbReference type="Proteomes" id="UP000234881">
    <property type="component" value="Unassembled WGS sequence"/>
</dbReference>
<dbReference type="InterPro" id="IPR005111">
    <property type="entry name" value="MoeA_C_domain_IV"/>
</dbReference>
<keyword evidence="8 11" id="KW-0460">Magnesium</keyword>
<sequence>MSLMKVEDALSQLLENAAQIGTENIPLHDALGRVLAQDLTANRDQPPFDSSAMDGYAVKAANLANIPVRLQVVGEVPAGHRFPDRLSNREAVRIFTGAPVPEGADAILIQENTERDGAFLTALEGVTTGQYIRPAGLDFKKNDVLIVKGTLLEPAHLALAASMNHPEILVLRRPKVAILATGDELVLPGETPSDNQIIASNNFGVAALAKVVGADVLDLGIARDDKQAIASKIKQAQDAKVDILVSSGGVSVGEHDLVQDVLKEMGMDLAFWRIAMRPGKPLMAGKLGDCQVLGLPGNPVSAMVCAILFMQPLIRKMLGDSIPQRIERAILGDALAENDKRQSYLRATLSIDDSGKSVATPFAGQDSAMMAGLARASCLIIRPPHAKAANKGDPCDFIRL</sequence>
<keyword evidence="5 11" id="KW-0500">Molybdenum</keyword>
<dbReference type="UniPathway" id="UPA00344"/>
<dbReference type="InterPro" id="IPR036688">
    <property type="entry name" value="MoeA_C_domain_IV_sf"/>
</dbReference>
<evidence type="ECO:0000256" key="2">
    <source>
        <dbReference type="ARBA" id="ARBA00002901"/>
    </source>
</evidence>
<comment type="function">
    <text evidence="2 11">Catalyzes the insertion of molybdate into adenylated molybdopterin with the concomitant release of AMP.</text>
</comment>
<keyword evidence="6 11" id="KW-0808">Transferase</keyword>
<name>A0A2N5XSY0_9HYPH</name>
<protein>
    <recommendedName>
        <fullName evidence="11">Molybdopterin molybdenumtransferase</fullName>
        <ecNumber evidence="11">2.10.1.1</ecNumber>
    </recommendedName>
</protein>
<dbReference type="PANTHER" id="PTHR10192:SF5">
    <property type="entry name" value="GEPHYRIN"/>
    <property type="match status" value="1"/>
</dbReference>
<keyword evidence="9 11" id="KW-0501">Molybdenum cofactor biosynthesis</keyword>
<dbReference type="EC" id="2.10.1.1" evidence="11"/>
<dbReference type="InterPro" id="IPR036135">
    <property type="entry name" value="MoeA_linker/N_sf"/>
</dbReference>
<evidence type="ECO:0000256" key="9">
    <source>
        <dbReference type="ARBA" id="ARBA00023150"/>
    </source>
</evidence>
<evidence type="ECO:0000256" key="4">
    <source>
        <dbReference type="ARBA" id="ARBA00010763"/>
    </source>
</evidence>
<evidence type="ECO:0000313" key="14">
    <source>
        <dbReference type="Proteomes" id="UP000234881"/>
    </source>
</evidence>
<dbReference type="Gene3D" id="3.40.980.10">
    <property type="entry name" value="MoaB/Mog-like domain"/>
    <property type="match status" value="1"/>
</dbReference>
<dbReference type="InterPro" id="IPR005110">
    <property type="entry name" value="MoeA_linker/N"/>
</dbReference>
<comment type="catalytic activity">
    <reaction evidence="10">
        <text>adenylyl-molybdopterin + molybdate = Mo-molybdopterin + AMP + H(+)</text>
        <dbReference type="Rhea" id="RHEA:35047"/>
        <dbReference type="ChEBI" id="CHEBI:15378"/>
        <dbReference type="ChEBI" id="CHEBI:36264"/>
        <dbReference type="ChEBI" id="CHEBI:62727"/>
        <dbReference type="ChEBI" id="CHEBI:71302"/>
        <dbReference type="ChEBI" id="CHEBI:456215"/>
        <dbReference type="EC" id="2.10.1.1"/>
    </reaction>
</comment>
<dbReference type="InterPro" id="IPR001453">
    <property type="entry name" value="MoaB/Mog_dom"/>
</dbReference>
<evidence type="ECO:0000313" key="13">
    <source>
        <dbReference type="EMBL" id="PLW77557.1"/>
    </source>
</evidence>
<reference evidence="13 14" key="1">
    <citation type="submission" date="2018-01" db="EMBL/GenBank/DDBJ databases">
        <title>The draft genome sequence of Cohaesibacter sp. H1304.</title>
        <authorList>
            <person name="Wang N.-N."/>
            <person name="Du Z.-J."/>
        </authorList>
    </citation>
    <scope>NUCLEOTIDE SEQUENCE [LARGE SCALE GENOMIC DNA]</scope>
    <source>
        <strain evidence="13 14">H1304</strain>
    </source>
</reference>
<dbReference type="GO" id="GO:0006777">
    <property type="term" value="P:Mo-molybdopterin cofactor biosynthetic process"/>
    <property type="evidence" value="ECO:0007669"/>
    <property type="project" value="UniProtKB-UniRule"/>
</dbReference>
<proteinExistence type="inferred from homology"/>
<evidence type="ECO:0000256" key="10">
    <source>
        <dbReference type="ARBA" id="ARBA00047317"/>
    </source>
</evidence>
<dbReference type="OrthoDB" id="9804758at2"/>
<dbReference type="Gene3D" id="2.170.190.11">
    <property type="entry name" value="Molybdopterin biosynthesis moea protein, domain 3"/>
    <property type="match status" value="1"/>
</dbReference>
<dbReference type="GO" id="GO:0005829">
    <property type="term" value="C:cytosol"/>
    <property type="evidence" value="ECO:0007669"/>
    <property type="project" value="TreeGrafter"/>
</dbReference>
<dbReference type="InterPro" id="IPR036425">
    <property type="entry name" value="MoaB/Mog-like_dom_sf"/>
</dbReference>
<dbReference type="Gene3D" id="2.40.340.10">
    <property type="entry name" value="MoeA, C-terminal, domain IV"/>
    <property type="match status" value="1"/>
</dbReference>